<dbReference type="eggNOG" id="COG1597">
    <property type="taxonomic scope" value="Bacteria"/>
</dbReference>
<dbReference type="InterPro" id="IPR016064">
    <property type="entry name" value="NAD/diacylglycerol_kinase_sf"/>
</dbReference>
<dbReference type="Proteomes" id="UP000029391">
    <property type="component" value="Unassembled WGS sequence"/>
</dbReference>
<dbReference type="InterPro" id="IPR017438">
    <property type="entry name" value="ATP-NAD_kinase_N"/>
</dbReference>
<dbReference type="Pfam" id="PF00781">
    <property type="entry name" value="DAGK_cat"/>
    <property type="match status" value="1"/>
</dbReference>
<dbReference type="RefSeq" id="WP_043797334.1">
    <property type="nucleotide sequence ID" value="NZ_AWXU01000020.1"/>
</dbReference>
<proteinExistence type="predicted"/>
<dbReference type="GO" id="GO:0016301">
    <property type="term" value="F:kinase activity"/>
    <property type="evidence" value="ECO:0007669"/>
    <property type="project" value="InterPro"/>
</dbReference>
<dbReference type="Gene3D" id="2.60.200.40">
    <property type="match status" value="1"/>
</dbReference>
<keyword evidence="3" id="KW-1185">Reference proteome</keyword>
<dbReference type="PROSITE" id="PS50146">
    <property type="entry name" value="DAGK"/>
    <property type="match status" value="1"/>
</dbReference>
<evidence type="ECO:0000313" key="2">
    <source>
        <dbReference type="EMBL" id="KFN50362.1"/>
    </source>
</evidence>
<dbReference type="OrthoDB" id="142078at2"/>
<dbReference type="AlphaFoldDB" id="A0A091BFP3"/>
<dbReference type="STRING" id="1121013.GCA_000426365_01920"/>
<evidence type="ECO:0000313" key="3">
    <source>
        <dbReference type="Proteomes" id="UP000029391"/>
    </source>
</evidence>
<sequence>MDARTRSAPPAADAPFVIVINAGSGHGDADEARRAIAGVLDAAGRRHAFVEITDPAGIEATVADAARQVQASNGVLVAAGGDGTLNAVARRALADDLPYAVLPQGTFNLFGREHGIPLEAAESARALLRAQPAPVQVGRVNGRPFLVNASLGLYPELLERREDDKQRFGRHRAVAYFSGLVTLLRERVLLELDIEGEGGSRRVRTPSLFVGNNRLQLDMVGIEDADPQRDHELTGVLVKPCGWWSLLWLALRGALGRLGDAENIETFAFRRLTVVPRGPRRCKLALDGEILHMEAPLVFDVSPRPLRLLLPAPADRVAPE</sequence>
<dbReference type="SUPFAM" id="SSF111331">
    <property type="entry name" value="NAD kinase/diacylglycerol kinase-like"/>
    <property type="match status" value="1"/>
</dbReference>
<organism evidence="2 3">
    <name type="scientific">Arenimonas composti TR7-09 = DSM 18010</name>
    <dbReference type="NCBI Taxonomy" id="1121013"/>
    <lineage>
        <taxon>Bacteria</taxon>
        <taxon>Pseudomonadati</taxon>
        <taxon>Pseudomonadota</taxon>
        <taxon>Gammaproteobacteria</taxon>
        <taxon>Lysobacterales</taxon>
        <taxon>Lysobacteraceae</taxon>
        <taxon>Arenimonas</taxon>
    </lineage>
</organism>
<comment type="caution">
    <text evidence="2">The sequence shown here is derived from an EMBL/GenBank/DDBJ whole genome shotgun (WGS) entry which is preliminary data.</text>
</comment>
<dbReference type="InterPro" id="IPR001206">
    <property type="entry name" value="Diacylglycerol_kinase_cat_dom"/>
</dbReference>
<name>A0A091BFP3_9GAMM</name>
<reference evidence="2 3" key="1">
    <citation type="submission" date="2013-09" db="EMBL/GenBank/DDBJ databases">
        <title>Genome sequencing of Arenimonas composti.</title>
        <authorList>
            <person name="Chen F."/>
            <person name="Wang G."/>
        </authorList>
    </citation>
    <scope>NUCLEOTIDE SEQUENCE [LARGE SCALE GENOMIC DNA]</scope>
    <source>
        <strain evidence="2 3">TR7-09</strain>
    </source>
</reference>
<feature type="domain" description="DAGKc" evidence="1">
    <location>
        <begin position="12"/>
        <end position="144"/>
    </location>
</feature>
<dbReference type="Gene3D" id="3.40.50.10330">
    <property type="entry name" value="Probable inorganic polyphosphate/atp-NAD kinase, domain 1"/>
    <property type="match status" value="1"/>
</dbReference>
<dbReference type="EMBL" id="AWXU01000020">
    <property type="protein sequence ID" value="KFN50362.1"/>
    <property type="molecule type" value="Genomic_DNA"/>
</dbReference>
<evidence type="ECO:0000259" key="1">
    <source>
        <dbReference type="PROSITE" id="PS50146"/>
    </source>
</evidence>
<gene>
    <name evidence="2" type="ORF">P873_06725</name>
</gene>
<protein>
    <recommendedName>
        <fullName evidence="1">DAGKc domain-containing protein</fullName>
    </recommendedName>
</protein>
<accession>A0A091BFP3</accession>